<evidence type="ECO:0000256" key="8">
    <source>
        <dbReference type="SAM" id="MobiDB-lite"/>
    </source>
</evidence>
<dbReference type="InterPro" id="IPR057776">
    <property type="entry name" value="UTP23_sensor"/>
</dbReference>
<comment type="similarity">
    <text evidence="6">Belongs to the UTP23/FCF1 family. UTP23 subfamily.</text>
</comment>
<comment type="subcellular location">
    <subcellularLocation>
        <location evidence="1">Nucleus</location>
        <location evidence="1">Nucleolus</location>
    </subcellularLocation>
</comment>
<evidence type="ECO:0000256" key="4">
    <source>
        <dbReference type="ARBA" id="ARBA00023242"/>
    </source>
</evidence>
<evidence type="ECO:0000256" key="6">
    <source>
        <dbReference type="ARBA" id="ARBA00038503"/>
    </source>
</evidence>
<keyword evidence="4" id="KW-0539">Nucleus</keyword>
<dbReference type="Pfam" id="PF24779">
    <property type="entry name" value="UTP23_sensor"/>
    <property type="match status" value="1"/>
</dbReference>
<evidence type="ECO:0000313" key="11">
    <source>
        <dbReference type="Proteomes" id="UP001360560"/>
    </source>
</evidence>
<dbReference type="FunFam" id="3.40.50.1010:FF:000006">
    <property type="entry name" value="rRNA-processing protein UTP23 homolog"/>
    <property type="match status" value="1"/>
</dbReference>
<evidence type="ECO:0000256" key="2">
    <source>
        <dbReference type="ARBA" id="ARBA00022517"/>
    </source>
</evidence>
<gene>
    <name evidence="10" type="ORF">DASC09_004790</name>
</gene>
<dbReference type="PANTHER" id="PTHR12416">
    <property type="entry name" value="RRNA-PROCESSING PROTEIN UTP23 HOMOLOG"/>
    <property type="match status" value="1"/>
</dbReference>
<name>A0AAV5QER6_9ASCO</name>
<reference evidence="10 11" key="1">
    <citation type="journal article" date="2023" name="Elife">
        <title>Identification of key yeast species and microbe-microbe interactions impacting larval growth of Drosophila in the wild.</title>
        <authorList>
            <person name="Mure A."/>
            <person name="Sugiura Y."/>
            <person name="Maeda R."/>
            <person name="Honda K."/>
            <person name="Sakurai N."/>
            <person name="Takahashi Y."/>
            <person name="Watada M."/>
            <person name="Katoh T."/>
            <person name="Gotoh A."/>
            <person name="Gotoh Y."/>
            <person name="Taniguchi I."/>
            <person name="Nakamura K."/>
            <person name="Hayashi T."/>
            <person name="Katayama T."/>
            <person name="Uemura T."/>
            <person name="Hattori Y."/>
        </authorList>
    </citation>
    <scope>NUCLEOTIDE SEQUENCE [LARGE SCALE GENOMIC DNA]</scope>
    <source>
        <strain evidence="10 11">SC-9</strain>
    </source>
</reference>
<protein>
    <recommendedName>
        <fullName evidence="7">U three protein 23</fullName>
    </recommendedName>
</protein>
<keyword evidence="11" id="KW-1185">Reference proteome</keyword>
<accession>A0AAV5QER6</accession>
<feature type="domain" description="UTP23 sensor motif region" evidence="9">
    <location>
        <begin position="196"/>
        <end position="213"/>
    </location>
</feature>
<dbReference type="Proteomes" id="UP001360560">
    <property type="component" value="Unassembled WGS sequence"/>
</dbReference>
<comment type="function">
    <text evidence="5">Involved in rRNA-processing and ribosome biogenesis.</text>
</comment>
<comment type="caution">
    <text evidence="10">The sequence shown here is derived from an EMBL/GenBank/DDBJ whole genome shotgun (WGS) entry which is preliminary data.</text>
</comment>
<dbReference type="GO" id="GO:0006364">
    <property type="term" value="P:rRNA processing"/>
    <property type="evidence" value="ECO:0007669"/>
    <property type="project" value="UniProtKB-KW"/>
</dbReference>
<feature type="region of interest" description="Disordered" evidence="8">
    <location>
        <begin position="152"/>
        <end position="281"/>
    </location>
</feature>
<dbReference type="GO" id="GO:0032040">
    <property type="term" value="C:small-subunit processome"/>
    <property type="evidence" value="ECO:0007669"/>
    <property type="project" value="InterPro"/>
</dbReference>
<keyword evidence="3" id="KW-0698">rRNA processing</keyword>
<dbReference type="Gene3D" id="3.40.50.1010">
    <property type="entry name" value="5'-nuclease"/>
    <property type="match status" value="1"/>
</dbReference>
<proteinExistence type="inferred from homology"/>
<dbReference type="CDD" id="cd09865">
    <property type="entry name" value="PIN_ScUtp23p-like"/>
    <property type="match status" value="1"/>
</dbReference>
<evidence type="ECO:0000256" key="7">
    <source>
        <dbReference type="ARBA" id="ARBA00076388"/>
    </source>
</evidence>
<dbReference type="RefSeq" id="XP_064850154.1">
    <property type="nucleotide sequence ID" value="XM_064994082.1"/>
</dbReference>
<dbReference type="EMBL" id="BTFZ01000001">
    <property type="protein sequence ID" value="GMM33154.1"/>
    <property type="molecule type" value="Genomic_DNA"/>
</dbReference>
<evidence type="ECO:0000256" key="5">
    <source>
        <dbReference type="ARBA" id="ARBA00037300"/>
    </source>
</evidence>
<evidence type="ECO:0000256" key="3">
    <source>
        <dbReference type="ARBA" id="ARBA00022552"/>
    </source>
</evidence>
<dbReference type="InterPro" id="IPR029060">
    <property type="entry name" value="PIN-like_dom_sf"/>
</dbReference>
<dbReference type="Pfam" id="PF04900">
    <property type="entry name" value="Fcf1"/>
    <property type="match status" value="1"/>
</dbReference>
<organism evidence="10 11">
    <name type="scientific">Saccharomycopsis crataegensis</name>
    <dbReference type="NCBI Taxonomy" id="43959"/>
    <lineage>
        <taxon>Eukaryota</taxon>
        <taxon>Fungi</taxon>
        <taxon>Dikarya</taxon>
        <taxon>Ascomycota</taxon>
        <taxon>Saccharomycotina</taxon>
        <taxon>Saccharomycetes</taxon>
        <taxon>Saccharomycopsidaceae</taxon>
        <taxon>Saccharomycopsis</taxon>
    </lineage>
</organism>
<dbReference type="GeneID" id="90071133"/>
<feature type="compositionally biased region" description="Basic residues" evidence="8">
    <location>
        <begin position="226"/>
        <end position="235"/>
    </location>
</feature>
<evidence type="ECO:0000259" key="9">
    <source>
        <dbReference type="Pfam" id="PF24779"/>
    </source>
</evidence>
<feature type="compositionally biased region" description="Basic and acidic residues" evidence="8">
    <location>
        <begin position="265"/>
        <end position="274"/>
    </location>
</feature>
<evidence type="ECO:0000256" key="1">
    <source>
        <dbReference type="ARBA" id="ARBA00004604"/>
    </source>
</evidence>
<keyword evidence="2" id="KW-0690">Ribosome biogenesis</keyword>
<evidence type="ECO:0000313" key="10">
    <source>
        <dbReference type="EMBL" id="GMM33154.1"/>
    </source>
</evidence>
<dbReference type="InterPro" id="IPR006984">
    <property type="entry name" value="Fcf1/UTP23"/>
</dbReference>
<dbReference type="AlphaFoldDB" id="A0AAV5QER6"/>
<dbReference type="SUPFAM" id="SSF88723">
    <property type="entry name" value="PIN domain-like"/>
    <property type="match status" value="1"/>
</dbReference>
<sequence>MRQKRSKSYRKQMLVYNHAFKFRAPYQIIVDHEIVEVADHSGIDLVKYLKNTVQDEVKPMITQCCMQKLYESKNQSAISLAKNFERRRCGHKDQAIDPYDCIDSIIDIKGQNKHRYVVCTQSIDLRRKLRHIPGVPLLYMNRSVMIMEPLSNSSDAKQKQFEQSKLSGGLNDIKAGKLVKGGNSTGEAEKEKAGAKRKRGPKEPNPLSMKKKKPTAGDNKQEEGPKKKRRRKHGNKNSEDKQDDGAEDNTDNGAQPSENLEENQSEEKGTRDELEVGNDSD</sequence>